<keyword evidence="2" id="KW-0479">Metal-binding</keyword>
<dbReference type="CDD" id="cd00067">
    <property type="entry name" value="GAL4"/>
    <property type="match status" value="1"/>
</dbReference>
<dbReference type="InterPro" id="IPR007219">
    <property type="entry name" value="XnlR_reg_dom"/>
</dbReference>
<dbReference type="Gene3D" id="4.10.240.10">
    <property type="entry name" value="Zn(2)-C6 fungal-type DNA-binding domain"/>
    <property type="match status" value="1"/>
</dbReference>
<dbReference type="PANTHER" id="PTHR31845:SF21">
    <property type="entry name" value="REGULATORY PROTEIN LEU3"/>
    <property type="match status" value="1"/>
</dbReference>
<evidence type="ECO:0000256" key="5">
    <source>
        <dbReference type="ARBA" id="ARBA00023163"/>
    </source>
</evidence>
<dbReference type="InterPro" id="IPR001138">
    <property type="entry name" value="Zn2Cys6_DnaBD"/>
</dbReference>
<organism evidence="8 9">
    <name type="scientific">Amniculicola lignicola CBS 123094</name>
    <dbReference type="NCBI Taxonomy" id="1392246"/>
    <lineage>
        <taxon>Eukaryota</taxon>
        <taxon>Fungi</taxon>
        <taxon>Dikarya</taxon>
        <taxon>Ascomycota</taxon>
        <taxon>Pezizomycotina</taxon>
        <taxon>Dothideomycetes</taxon>
        <taxon>Pleosporomycetidae</taxon>
        <taxon>Pleosporales</taxon>
        <taxon>Amniculicolaceae</taxon>
        <taxon>Amniculicola</taxon>
    </lineage>
</organism>
<dbReference type="EMBL" id="ML977600">
    <property type="protein sequence ID" value="KAF1998843.1"/>
    <property type="molecule type" value="Genomic_DNA"/>
</dbReference>
<proteinExistence type="predicted"/>
<evidence type="ECO:0000256" key="1">
    <source>
        <dbReference type="ARBA" id="ARBA00004123"/>
    </source>
</evidence>
<evidence type="ECO:0000256" key="2">
    <source>
        <dbReference type="ARBA" id="ARBA00022723"/>
    </source>
</evidence>
<gene>
    <name evidence="8" type="ORF">P154DRAFT_621331</name>
</gene>
<keyword evidence="9" id="KW-1185">Reference proteome</keyword>
<evidence type="ECO:0000256" key="4">
    <source>
        <dbReference type="ARBA" id="ARBA00023125"/>
    </source>
</evidence>
<dbReference type="InterPro" id="IPR051089">
    <property type="entry name" value="prtT"/>
</dbReference>
<comment type="subcellular location">
    <subcellularLocation>
        <location evidence="1">Nucleus</location>
    </subcellularLocation>
</comment>
<dbReference type="Proteomes" id="UP000799779">
    <property type="component" value="Unassembled WGS sequence"/>
</dbReference>
<dbReference type="GO" id="GO:0008270">
    <property type="term" value="F:zinc ion binding"/>
    <property type="evidence" value="ECO:0007669"/>
    <property type="project" value="InterPro"/>
</dbReference>
<evidence type="ECO:0000256" key="6">
    <source>
        <dbReference type="ARBA" id="ARBA00023242"/>
    </source>
</evidence>
<evidence type="ECO:0000256" key="3">
    <source>
        <dbReference type="ARBA" id="ARBA00023015"/>
    </source>
</evidence>
<feature type="domain" description="Zn(2)-C6 fungal-type" evidence="7">
    <location>
        <begin position="15"/>
        <end position="48"/>
    </location>
</feature>
<reference evidence="8" key="1">
    <citation type="journal article" date="2020" name="Stud. Mycol.">
        <title>101 Dothideomycetes genomes: a test case for predicting lifestyles and emergence of pathogens.</title>
        <authorList>
            <person name="Haridas S."/>
            <person name="Albert R."/>
            <person name="Binder M."/>
            <person name="Bloem J."/>
            <person name="Labutti K."/>
            <person name="Salamov A."/>
            <person name="Andreopoulos B."/>
            <person name="Baker S."/>
            <person name="Barry K."/>
            <person name="Bills G."/>
            <person name="Bluhm B."/>
            <person name="Cannon C."/>
            <person name="Castanera R."/>
            <person name="Culley D."/>
            <person name="Daum C."/>
            <person name="Ezra D."/>
            <person name="Gonzalez J."/>
            <person name="Henrissat B."/>
            <person name="Kuo A."/>
            <person name="Liang C."/>
            <person name="Lipzen A."/>
            <person name="Lutzoni F."/>
            <person name="Magnuson J."/>
            <person name="Mondo S."/>
            <person name="Nolan M."/>
            <person name="Ohm R."/>
            <person name="Pangilinan J."/>
            <person name="Park H.-J."/>
            <person name="Ramirez L."/>
            <person name="Alfaro M."/>
            <person name="Sun H."/>
            <person name="Tritt A."/>
            <person name="Yoshinaga Y."/>
            <person name="Zwiers L.-H."/>
            <person name="Turgeon B."/>
            <person name="Goodwin S."/>
            <person name="Spatafora J."/>
            <person name="Crous P."/>
            <person name="Grigoriev I."/>
        </authorList>
    </citation>
    <scope>NUCLEOTIDE SEQUENCE</scope>
    <source>
        <strain evidence="8">CBS 123094</strain>
    </source>
</reference>
<dbReference type="Pfam" id="PF04082">
    <property type="entry name" value="Fungal_trans"/>
    <property type="match status" value="1"/>
</dbReference>
<dbReference type="AlphaFoldDB" id="A0A6A5WAA6"/>
<dbReference type="GO" id="GO:0000981">
    <property type="term" value="F:DNA-binding transcription factor activity, RNA polymerase II-specific"/>
    <property type="evidence" value="ECO:0007669"/>
    <property type="project" value="InterPro"/>
</dbReference>
<dbReference type="CDD" id="cd12148">
    <property type="entry name" value="fungal_TF_MHR"/>
    <property type="match status" value="1"/>
</dbReference>
<keyword evidence="4" id="KW-0238">DNA-binding</keyword>
<keyword evidence="3" id="KW-0805">Transcription regulation</keyword>
<dbReference type="GO" id="GO:0000976">
    <property type="term" value="F:transcription cis-regulatory region binding"/>
    <property type="evidence" value="ECO:0007669"/>
    <property type="project" value="TreeGrafter"/>
</dbReference>
<sequence length="615" mass="69076">MSSHSVTAPKGRAKSCTSCRQVKLRCNVRDTYPGPCARCVTRKSECKMDPYFKRARARSPFGITPMVHNQVQSPDALENPRVSLQSIHPDEARVEVAIFSPHEPWLNLDSSPLSNDQLLDWALGQIDISRAVIIDLFDQFNKYYYVHLPILEPVESLEKLHHDSSALFWAVAFTASRHHPRHSKLYAQLREPVQEIISGLLRTPVPALKDFQALLIVCYWPLEVAAHSQDPSWMLAGFVVNAALHMGLDKAKDEGLFSHSRAQNSRDVFDRKYRRRTWMKTFQLSTQLCTWQGLQPHISSASYLARITEFCRQESDREVVAMTEIQQQVVRNTLSLDEFALHGPQVSLLHHMTHELEAIQTRHESGWSAAVQINLQGALLYLFAHCLLLADDHARSETKNSEASHFFATTMQRGHGAALQLIELIERLGIASSIDPACTEAENGGTLLLAHPKQHFRLAFQACLFLLNYLDCNLSASISDQVAAREAVLKVYQIFKQFTSRTEFDRAARTIEVLARSIVPGDRRIETIVKTRMGASLHYNAIWTAAKLRGRLHVPELVGAIAASEDPIGSSIGVDTLQLDPIFPWGIWDDTAYDELGLGLDDQSFAAFPGPMGPF</sequence>
<accession>A0A6A5WAA6</accession>
<dbReference type="PROSITE" id="PS50048">
    <property type="entry name" value="ZN2_CY6_FUNGAL_2"/>
    <property type="match status" value="1"/>
</dbReference>
<name>A0A6A5WAA6_9PLEO</name>
<evidence type="ECO:0000313" key="8">
    <source>
        <dbReference type="EMBL" id="KAF1998843.1"/>
    </source>
</evidence>
<dbReference type="OrthoDB" id="3782687at2759"/>
<dbReference type="GO" id="GO:0005634">
    <property type="term" value="C:nucleus"/>
    <property type="evidence" value="ECO:0007669"/>
    <property type="project" value="UniProtKB-SubCell"/>
</dbReference>
<evidence type="ECO:0000313" key="9">
    <source>
        <dbReference type="Proteomes" id="UP000799779"/>
    </source>
</evidence>
<dbReference type="SMART" id="SM00066">
    <property type="entry name" value="GAL4"/>
    <property type="match status" value="1"/>
</dbReference>
<dbReference type="GO" id="GO:0006351">
    <property type="term" value="P:DNA-templated transcription"/>
    <property type="evidence" value="ECO:0007669"/>
    <property type="project" value="InterPro"/>
</dbReference>
<dbReference type="SUPFAM" id="SSF57701">
    <property type="entry name" value="Zn2/Cys6 DNA-binding domain"/>
    <property type="match status" value="1"/>
</dbReference>
<dbReference type="PANTHER" id="PTHR31845">
    <property type="entry name" value="FINGER DOMAIN PROTEIN, PUTATIVE-RELATED"/>
    <property type="match status" value="1"/>
</dbReference>
<keyword evidence="5" id="KW-0804">Transcription</keyword>
<keyword evidence="6" id="KW-0539">Nucleus</keyword>
<dbReference type="InterPro" id="IPR036864">
    <property type="entry name" value="Zn2-C6_fun-type_DNA-bd_sf"/>
</dbReference>
<dbReference type="PROSITE" id="PS00463">
    <property type="entry name" value="ZN2_CY6_FUNGAL_1"/>
    <property type="match status" value="1"/>
</dbReference>
<evidence type="ECO:0000259" key="7">
    <source>
        <dbReference type="PROSITE" id="PS50048"/>
    </source>
</evidence>
<protein>
    <recommendedName>
        <fullName evidence="7">Zn(2)-C6 fungal-type domain-containing protein</fullName>
    </recommendedName>
</protein>